<evidence type="ECO:0000256" key="1">
    <source>
        <dbReference type="SAM" id="MobiDB-lite"/>
    </source>
</evidence>
<dbReference type="Proteomes" id="UP001054945">
    <property type="component" value="Unassembled WGS sequence"/>
</dbReference>
<accession>A0AAV4VRF1</accession>
<reference evidence="2 3" key="1">
    <citation type="submission" date="2021-06" db="EMBL/GenBank/DDBJ databases">
        <title>Caerostris extrusa draft genome.</title>
        <authorList>
            <person name="Kono N."/>
            <person name="Arakawa K."/>
        </authorList>
    </citation>
    <scope>NUCLEOTIDE SEQUENCE [LARGE SCALE GENOMIC DNA]</scope>
</reference>
<protein>
    <submittedName>
        <fullName evidence="2">Uncharacterized protein</fullName>
    </submittedName>
</protein>
<gene>
    <name evidence="2" type="ORF">CEXT_114971</name>
</gene>
<evidence type="ECO:0000313" key="3">
    <source>
        <dbReference type="Proteomes" id="UP001054945"/>
    </source>
</evidence>
<dbReference type="AlphaFoldDB" id="A0AAV4VRF1"/>
<comment type="caution">
    <text evidence="2">The sequence shown here is derived from an EMBL/GenBank/DDBJ whole genome shotgun (WGS) entry which is preliminary data.</text>
</comment>
<organism evidence="2 3">
    <name type="scientific">Caerostris extrusa</name>
    <name type="common">Bark spider</name>
    <name type="synonym">Caerostris bankana</name>
    <dbReference type="NCBI Taxonomy" id="172846"/>
    <lineage>
        <taxon>Eukaryota</taxon>
        <taxon>Metazoa</taxon>
        <taxon>Ecdysozoa</taxon>
        <taxon>Arthropoda</taxon>
        <taxon>Chelicerata</taxon>
        <taxon>Arachnida</taxon>
        <taxon>Araneae</taxon>
        <taxon>Araneomorphae</taxon>
        <taxon>Entelegynae</taxon>
        <taxon>Araneoidea</taxon>
        <taxon>Araneidae</taxon>
        <taxon>Caerostris</taxon>
    </lineage>
</organism>
<proteinExistence type="predicted"/>
<keyword evidence="3" id="KW-1185">Reference proteome</keyword>
<name>A0AAV4VRF1_CAEEX</name>
<evidence type="ECO:0000313" key="2">
    <source>
        <dbReference type="EMBL" id="GIY72583.1"/>
    </source>
</evidence>
<dbReference type="EMBL" id="BPLR01014966">
    <property type="protein sequence ID" value="GIY72583.1"/>
    <property type="molecule type" value="Genomic_DNA"/>
</dbReference>
<sequence>MKRCLYKKIKRMLFIKKFELKNSIDIKTKQAADKIKRPEIFEEVKLTRDGEKNVQVRNKSGRKGRGKVAVNRDSNEYEDVHPPRARGALLNFRDRTESKKTSRIFFSKVNRTRSWRWIFLAAFNAIIQHDVKIKLCS</sequence>
<feature type="region of interest" description="Disordered" evidence="1">
    <location>
        <begin position="55"/>
        <end position="81"/>
    </location>
</feature>